<dbReference type="OrthoDB" id="2971182at2759"/>
<dbReference type="InterPro" id="IPR045339">
    <property type="entry name" value="DUF6534"/>
</dbReference>
<dbReference type="AlphaFoldDB" id="A0A1B7MN02"/>
<proteinExistence type="predicted"/>
<evidence type="ECO:0000313" key="4">
    <source>
        <dbReference type="Proteomes" id="UP000092154"/>
    </source>
</evidence>
<protein>
    <recommendedName>
        <fullName evidence="2">DUF6534 domain-containing protein</fullName>
    </recommendedName>
</protein>
<evidence type="ECO:0000259" key="2">
    <source>
        <dbReference type="Pfam" id="PF20152"/>
    </source>
</evidence>
<evidence type="ECO:0000313" key="3">
    <source>
        <dbReference type="EMBL" id="OAX33961.1"/>
    </source>
</evidence>
<name>A0A1B7MN02_9AGAM</name>
<organism evidence="3 4">
    <name type="scientific">Rhizopogon vinicolor AM-OR11-026</name>
    <dbReference type="NCBI Taxonomy" id="1314800"/>
    <lineage>
        <taxon>Eukaryota</taxon>
        <taxon>Fungi</taxon>
        <taxon>Dikarya</taxon>
        <taxon>Basidiomycota</taxon>
        <taxon>Agaricomycotina</taxon>
        <taxon>Agaricomycetes</taxon>
        <taxon>Agaricomycetidae</taxon>
        <taxon>Boletales</taxon>
        <taxon>Suillineae</taxon>
        <taxon>Rhizopogonaceae</taxon>
        <taxon>Rhizopogon</taxon>
    </lineage>
</organism>
<feature type="transmembrane region" description="Helical" evidence="1">
    <location>
        <begin position="50"/>
        <end position="72"/>
    </location>
</feature>
<reference evidence="3 4" key="1">
    <citation type="submission" date="2016-06" db="EMBL/GenBank/DDBJ databases">
        <title>Comparative genomics of the ectomycorrhizal sister species Rhizopogon vinicolor and Rhizopogon vesiculosus (Basidiomycota: Boletales) reveals a divergence of the mating type B locus.</title>
        <authorList>
            <consortium name="DOE Joint Genome Institute"/>
            <person name="Mujic A.B."/>
            <person name="Kuo A."/>
            <person name="Tritt A."/>
            <person name="Lipzen A."/>
            <person name="Chen C."/>
            <person name="Johnson J."/>
            <person name="Sharma A."/>
            <person name="Barry K."/>
            <person name="Grigoriev I.V."/>
            <person name="Spatafora J.W."/>
        </authorList>
    </citation>
    <scope>NUCLEOTIDE SEQUENCE [LARGE SCALE GENOMIC DNA]</scope>
    <source>
        <strain evidence="3 4">AM-OR11-026</strain>
    </source>
</reference>
<evidence type="ECO:0000256" key="1">
    <source>
        <dbReference type="SAM" id="Phobius"/>
    </source>
</evidence>
<gene>
    <name evidence="3" type="ORF">K503DRAFT_775055</name>
</gene>
<keyword evidence="1" id="KW-1133">Transmembrane helix</keyword>
<accession>A0A1B7MN02</accession>
<feature type="transmembrane region" description="Helical" evidence="1">
    <location>
        <begin position="6"/>
        <end position="30"/>
    </location>
</feature>
<feature type="domain" description="DUF6534" evidence="2">
    <location>
        <begin position="15"/>
        <end position="104"/>
    </location>
</feature>
<dbReference type="EMBL" id="KV448679">
    <property type="protein sequence ID" value="OAX33961.1"/>
    <property type="molecule type" value="Genomic_DNA"/>
</dbReference>
<feature type="transmembrane region" description="Helical" evidence="1">
    <location>
        <begin position="78"/>
        <end position="100"/>
    </location>
</feature>
<keyword evidence="1" id="KW-0472">Membrane</keyword>
<keyword evidence="1" id="KW-0812">Transmembrane</keyword>
<keyword evidence="4" id="KW-1185">Reference proteome</keyword>
<sequence>MFNDPVYPALAAGSSSVCDALITTSVAYFLRTKRSQMHRRENYIRQLKIVFMEMGLMSCIMSALLAVTLTFQDPQARQYWAAAPAPILIKTYFNSMLAVLNARKVIRERQVEGGGLMYDLATIRNTIFDRSILLNEN</sequence>
<dbReference type="Pfam" id="PF20152">
    <property type="entry name" value="DUF6534"/>
    <property type="match status" value="1"/>
</dbReference>
<dbReference type="Proteomes" id="UP000092154">
    <property type="component" value="Unassembled WGS sequence"/>
</dbReference>
<dbReference type="InParanoid" id="A0A1B7MN02"/>